<evidence type="ECO:0000313" key="1">
    <source>
        <dbReference type="EMBL" id="JAE13730.1"/>
    </source>
</evidence>
<reference evidence="1" key="1">
    <citation type="submission" date="2014-09" db="EMBL/GenBank/DDBJ databases">
        <authorList>
            <person name="Magalhaes I.L.F."/>
            <person name="Oliveira U."/>
            <person name="Santos F.R."/>
            <person name="Vidigal T.H.D.A."/>
            <person name="Brescovit A.D."/>
            <person name="Santos A.J."/>
        </authorList>
    </citation>
    <scope>NUCLEOTIDE SEQUENCE</scope>
    <source>
        <tissue evidence="1">Shoot tissue taken approximately 20 cm above the soil surface</tissue>
    </source>
</reference>
<accession>A0A0A9FL62</accession>
<reference evidence="1" key="2">
    <citation type="journal article" date="2015" name="Data Brief">
        <title>Shoot transcriptome of the giant reed, Arundo donax.</title>
        <authorList>
            <person name="Barrero R.A."/>
            <person name="Guerrero F.D."/>
            <person name="Moolhuijzen P."/>
            <person name="Goolsby J.A."/>
            <person name="Tidwell J."/>
            <person name="Bellgard S.E."/>
            <person name="Bellgard M.I."/>
        </authorList>
    </citation>
    <scope>NUCLEOTIDE SEQUENCE</scope>
    <source>
        <tissue evidence="1">Shoot tissue taken approximately 20 cm above the soil surface</tissue>
    </source>
</reference>
<proteinExistence type="predicted"/>
<organism evidence="1">
    <name type="scientific">Arundo donax</name>
    <name type="common">Giant reed</name>
    <name type="synonym">Donax arundinaceus</name>
    <dbReference type="NCBI Taxonomy" id="35708"/>
    <lineage>
        <taxon>Eukaryota</taxon>
        <taxon>Viridiplantae</taxon>
        <taxon>Streptophyta</taxon>
        <taxon>Embryophyta</taxon>
        <taxon>Tracheophyta</taxon>
        <taxon>Spermatophyta</taxon>
        <taxon>Magnoliopsida</taxon>
        <taxon>Liliopsida</taxon>
        <taxon>Poales</taxon>
        <taxon>Poaceae</taxon>
        <taxon>PACMAD clade</taxon>
        <taxon>Arundinoideae</taxon>
        <taxon>Arundineae</taxon>
        <taxon>Arundo</taxon>
    </lineage>
</organism>
<protein>
    <submittedName>
        <fullName evidence="1">Uncharacterized protein</fullName>
    </submittedName>
</protein>
<dbReference type="EMBL" id="GBRH01184166">
    <property type="protein sequence ID" value="JAE13730.1"/>
    <property type="molecule type" value="Transcribed_RNA"/>
</dbReference>
<sequence>MCTPLSSIYPNDLYLLIVWSLVPSK</sequence>
<name>A0A0A9FL62_ARUDO</name>
<dbReference type="AlphaFoldDB" id="A0A0A9FL62"/>